<dbReference type="PANTHER" id="PTHR30146:SF109">
    <property type="entry name" value="HTH-TYPE TRANSCRIPTIONAL REGULATOR GALS"/>
    <property type="match status" value="1"/>
</dbReference>
<keyword evidence="2 5" id="KW-0238">DNA-binding</keyword>
<dbReference type="Proteomes" id="UP000594637">
    <property type="component" value="Chromosome"/>
</dbReference>
<dbReference type="EMBL" id="CP063989">
    <property type="protein sequence ID" value="QPL04912.1"/>
    <property type="molecule type" value="Genomic_DNA"/>
</dbReference>
<dbReference type="Pfam" id="PF00532">
    <property type="entry name" value="Peripla_BP_1"/>
    <property type="match status" value="1"/>
</dbReference>
<dbReference type="GO" id="GO:0000976">
    <property type="term" value="F:transcription cis-regulatory region binding"/>
    <property type="evidence" value="ECO:0007669"/>
    <property type="project" value="TreeGrafter"/>
</dbReference>
<evidence type="ECO:0000256" key="2">
    <source>
        <dbReference type="ARBA" id="ARBA00023125"/>
    </source>
</evidence>
<evidence type="ECO:0000256" key="1">
    <source>
        <dbReference type="ARBA" id="ARBA00023015"/>
    </source>
</evidence>
<evidence type="ECO:0000259" key="4">
    <source>
        <dbReference type="PROSITE" id="PS50932"/>
    </source>
</evidence>
<keyword evidence="1" id="KW-0805">Transcription regulation</keyword>
<feature type="domain" description="HTH lacI-type" evidence="4">
    <location>
        <begin position="5"/>
        <end position="59"/>
    </location>
</feature>
<keyword evidence="3" id="KW-0804">Transcription</keyword>
<keyword evidence="6" id="KW-1185">Reference proteome</keyword>
<proteinExistence type="predicted"/>
<dbReference type="PANTHER" id="PTHR30146">
    <property type="entry name" value="LACI-RELATED TRANSCRIPTIONAL REPRESSOR"/>
    <property type="match status" value="1"/>
</dbReference>
<dbReference type="CDD" id="cd01392">
    <property type="entry name" value="HTH_LacI"/>
    <property type="match status" value="1"/>
</dbReference>
<dbReference type="Pfam" id="PF00356">
    <property type="entry name" value="LacI"/>
    <property type="match status" value="1"/>
</dbReference>
<accession>A0A7T0LJH8</accession>
<organism evidence="5 6">
    <name type="scientific">Actinomyces respiraculi</name>
    <dbReference type="NCBI Taxonomy" id="2744574"/>
    <lineage>
        <taxon>Bacteria</taxon>
        <taxon>Bacillati</taxon>
        <taxon>Actinomycetota</taxon>
        <taxon>Actinomycetes</taxon>
        <taxon>Actinomycetales</taxon>
        <taxon>Actinomycetaceae</taxon>
        <taxon>Actinomyces</taxon>
    </lineage>
</organism>
<sequence length="330" mass="34435">MGQMVTQADVARAVGVSRGLVSLALNGSPSVASSTRDRILLTAQRLGYRPNATAASLASGRSGLIGLLLPDLRNPFFDFVAHALQEAVAQRGMTLLVTVGTGARASRRSVDALLALRVEGLVLVSPGLPDEDLRELGEVCPVCLIGRVSPGGRVDTIRLDERAAAEVVISHLVQAGAGRLVYVSPDSEEDPNAIERGHALADAARQRGLRLDTVVDGASGVPGLREQLALADAPGVVAHNDLVALDALGVIGSARHGPGAPLVSYDDTYLASRQEFSLTSVEQPVEVMARDAVRFVCERSGREGDGEVGGARNVTVAPVLAVRRSSRLPS</sequence>
<dbReference type="InterPro" id="IPR001761">
    <property type="entry name" value="Peripla_BP/Lac1_sug-bd_dom"/>
</dbReference>
<reference evidence="5 6" key="1">
    <citation type="submission" date="2020-11" db="EMBL/GenBank/DDBJ databases">
        <title>Actinomyces sp. ZJ750.</title>
        <authorList>
            <person name="Zhou J."/>
        </authorList>
    </citation>
    <scope>NUCLEOTIDE SEQUENCE [LARGE SCALE GENOMIC DNA]</scope>
    <source>
        <strain evidence="5 6">ZJ750</strain>
    </source>
</reference>
<dbReference type="InterPro" id="IPR010982">
    <property type="entry name" value="Lambda_DNA-bd_dom_sf"/>
</dbReference>
<evidence type="ECO:0000256" key="3">
    <source>
        <dbReference type="ARBA" id="ARBA00023163"/>
    </source>
</evidence>
<evidence type="ECO:0000313" key="6">
    <source>
        <dbReference type="Proteomes" id="UP000594637"/>
    </source>
</evidence>
<dbReference type="GO" id="GO:0003700">
    <property type="term" value="F:DNA-binding transcription factor activity"/>
    <property type="evidence" value="ECO:0007669"/>
    <property type="project" value="TreeGrafter"/>
</dbReference>
<dbReference type="SUPFAM" id="SSF53822">
    <property type="entry name" value="Periplasmic binding protein-like I"/>
    <property type="match status" value="1"/>
</dbReference>
<dbReference type="SUPFAM" id="SSF47413">
    <property type="entry name" value="lambda repressor-like DNA-binding domains"/>
    <property type="match status" value="1"/>
</dbReference>
<dbReference type="SMART" id="SM00354">
    <property type="entry name" value="HTH_LACI"/>
    <property type="match status" value="1"/>
</dbReference>
<name>A0A7T0LJH8_9ACTO</name>
<dbReference type="PROSITE" id="PS50932">
    <property type="entry name" value="HTH_LACI_2"/>
    <property type="match status" value="1"/>
</dbReference>
<protein>
    <submittedName>
        <fullName evidence="5">LacI family DNA-binding transcriptional regulator</fullName>
    </submittedName>
</protein>
<gene>
    <name evidence="5" type="ORF">ID810_09190</name>
</gene>
<dbReference type="AlphaFoldDB" id="A0A7T0LJH8"/>
<dbReference type="InterPro" id="IPR028082">
    <property type="entry name" value="Peripla_BP_I"/>
</dbReference>
<dbReference type="Gene3D" id="3.40.50.2300">
    <property type="match status" value="2"/>
</dbReference>
<dbReference type="Gene3D" id="1.10.260.40">
    <property type="entry name" value="lambda repressor-like DNA-binding domains"/>
    <property type="match status" value="1"/>
</dbReference>
<dbReference type="CDD" id="cd06267">
    <property type="entry name" value="PBP1_LacI_sugar_binding-like"/>
    <property type="match status" value="1"/>
</dbReference>
<dbReference type="KEGG" id="arep:ID810_09190"/>
<dbReference type="InterPro" id="IPR000843">
    <property type="entry name" value="HTH_LacI"/>
</dbReference>
<evidence type="ECO:0000313" key="5">
    <source>
        <dbReference type="EMBL" id="QPL04912.1"/>
    </source>
</evidence>